<evidence type="ECO:0000256" key="1">
    <source>
        <dbReference type="SAM" id="MobiDB-lite"/>
    </source>
</evidence>
<evidence type="ECO:0000313" key="2">
    <source>
        <dbReference type="EMBL" id="MED6290115.1"/>
    </source>
</evidence>
<feature type="region of interest" description="Disordered" evidence="1">
    <location>
        <begin position="1"/>
        <end position="23"/>
    </location>
</feature>
<dbReference type="EMBL" id="JAHUTJ010066183">
    <property type="protein sequence ID" value="MED6290115.1"/>
    <property type="molecule type" value="Genomic_DNA"/>
</dbReference>
<reference evidence="2 3" key="1">
    <citation type="submission" date="2021-06" db="EMBL/GenBank/DDBJ databases">
        <authorList>
            <person name="Palmer J.M."/>
        </authorList>
    </citation>
    <scope>NUCLEOTIDE SEQUENCE [LARGE SCALE GENOMIC DNA]</scope>
    <source>
        <strain evidence="2 3">CL_MEX2019</strain>
        <tissue evidence="2">Muscle</tissue>
    </source>
</reference>
<accession>A0ABU7EVK3</accession>
<name>A0ABU7EVK3_9TELE</name>
<proteinExistence type="predicted"/>
<gene>
    <name evidence="2" type="ORF">CHARACLAT_009783</name>
</gene>
<protein>
    <submittedName>
        <fullName evidence="2">Uncharacterized protein</fullName>
    </submittedName>
</protein>
<comment type="caution">
    <text evidence="2">The sequence shown here is derived from an EMBL/GenBank/DDBJ whole genome shotgun (WGS) entry which is preliminary data.</text>
</comment>
<evidence type="ECO:0000313" key="3">
    <source>
        <dbReference type="Proteomes" id="UP001352852"/>
    </source>
</evidence>
<feature type="region of interest" description="Disordered" evidence="1">
    <location>
        <begin position="31"/>
        <end position="50"/>
    </location>
</feature>
<feature type="compositionally biased region" description="Polar residues" evidence="1">
    <location>
        <begin position="39"/>
        <end position="50"/>
    </location>
</feature>
<organism evidence="2 3">
    <name type="scientific">Characodon lateralis</name>
    <dbReference type="NCBI Taxonomy" id="208331"/>
    <lineage>
        <taxon>Eukaryota</taxon>
        <taxon>Metazoa</taxon>
        <taxon>Chordata</taxon>
        <taxon>Craniata</taxon>
        <taxon>Vertebrata</taxon>
        <taxon>Euteleostomi</taxon>
        <taxon>Actinopterygii</taxon>
        <taxon>Neopterygii</taxon>
        <taxon>Teleostei</taxon>
        <taxon>Neoteleostei</taxon>
        <taxon>Acanthomorphata</taxon>
        <taxon>Ovalentaria</taxon>
        <taxon>Atherinomorphae</taxon>
        <taxon>Cyprinodontiformes</taxon>
        <taxon>Goodeidae</taxon>
        <taxon>Characodon</taxon>
    </lineage>
</organism>
<dbReference type="Proteomes" id="UP001352852">
    <property type="component" value="Unassembled WGS sequence"/>
</dbReference>
<keyword evidence="3" id="KW-1185">Reference proteome</keyword>
<sequence length="87" mass="9090">MKAGSGTGTSRLHGRVTDGVQKCRSLKGRQVSLGEAESMESNGCRQSLTGNLGKEGEVRIEAVPGATWTHPLIAAPPIPLWSSTSMA</sequence>